<dbReference type="AlphaFoldDB" id="A0A0A8XWP8"/>
<sequence>MWLRVPGDRLLVWMCFNQI</sequence>
<organism evidence="1">
    <name type="scientific">Arundo donax</name>
    <name type="common">Giant reed</name>
    <name type="synonym">Donax arundinaceus</name>
    <dbReference type="NCBI Taxonomy" id="35708"/>
    <lineage>
        <taxon>Eukaryota</taxon>
        <taxon>Viridiplantae</taxon>
        <taxon>Streptophyta</taxon>
        <taxon>Embryophyta</taxon>
        <taxon>Tracheophyta</taxon>
        <taxon>Spermatophyta</taxon>
        <taxon>Magnoliopsida</taxon>
        <taxon>Liliopsida</taxon>
        <taxon>Poales</taxon>
        <taxon>Poaceae</taxon>
        <taxon>PACMAD clade</taxon>
        <taxon>Arundinoideae</taxon>
        <taxon>Arundineae</taxon>
        <taxon>Arundo</taxon>
    </lineage>
</organism>
<proteinExistence type="predicted"/>
<dbReference type="EMBL" id="GBRH01279579">
    <property type="protein sequence ID" value="JAD18316.1"/>
    <property type="molecule type" value="Transcribed_RNA"/>
</dbReference>
<reference evidence="1" key="2">
    <citation type="journal article" date="2015" name="Data Brief">
        <title>Shoot transcriptome of the giant reed, Arundo donax.</title>
        <authorList>
            <person name="Barrero R.A."/>
            <person name="Guerrero F.D."/>
            <person name="Moolhuijzen P."/>
            <person name="Goolsby J.A."/>
            <person name="Tidwell J."/>
            <person name="Bellgard S.E."/>
            <person name="Bellgard M.I."/>
        </authorList>
    </citation>
    <scope>NUCLEOTIDE SEQUENCE</scope>
    <source>
        <tissue evidence="1">Shoot tissue taken approximately 20 cm above the soil surface</tissue>
    </source>
</reference>
<protein>
    <submittedName>
        <fullName evidence="1">Uncharacterized protein</fullName>
    </submittedName>
</protein>
<evidence type="ECO:0000313" key="1">
    <source>
        <dbReference type="EMBL" id="JAD18316.1"/>
    </source>
</evidence>
<name>A0A0A8XWP8_ARUDO</name>
<reference evidence="1" key="1">
    <citation type="submission" date="2014-09" db="EMBL/GenBank/DDBJ databases">
        <authorList>
            <person name="Magalhaes I.L.F."/>
            <person name="Oliveira U."/>
            <person name="Santos F.R."/>
            <person name="Vidigal T.H.D.A."/>
            <person name="Brescovit A.D."/>
            <person name="Santos A.J."/>
        </authorList>
    </citation>
    <scope>NUCLEOTIDE SEQUENCE</scope>
    <source>
        <tissue evidence="1">Shoot tissue taken approximately 20 cm above the soil surface</tissue>
    </source>
</reference>
<accession>A0A0A8XWP8</accession>